<organism evidence="2 3">
    <name type="scientific">Folsomia candida</name>
    <name type="common">Springtail</name>
    <dbReference type="NCBI Taxonomy" id="158441"/>
    <lineage>
        <taxon>Eukaryota</taxon>
        <taxon>Metazoa</taxon>
        <taxon>Ecdysozoa</taxon>
        <taxon>Arthropoda</taxon>
        <taxon>Hexapoda</taxon>
        <taxon>Collembola</taxon>
        <taxon>Entomobryomorpha</taxon>
        <taxon>Isotomoidea</taxon>
        <taxon>Isotomidae</taxon>
        <taxon>Proisotominae</taxon>
        <taxon>Folsomia</taxon>
    </lineage>
</organism>
<keyword evidence="3" id="KW-1185">Reference proteome</keyword>
<dbReference type="AlphaFoldDB" id="A0A226E7W2"/>
<dbReference type="SUPFAM" id="SSF57625">
    <property type="entry name" value="Invertebrate chitin-binding proteins"/>
    <property type="match status" value="1"/>
</dbReference>
<accession>A0A226E7W2</accession>
<dbReference type="Proteomes" id="UP000198287">
    <property type="component" value="Unassembled WGS sequence"/>
</dbReference>
<protein>
    <recommendedName>
        <fullName evidence="4">Chitin-binding type-2 domain-containing protein</fullName>
    </recommendedName>
</protein>
<sequence length="158" mass="17812">MRFPIISKTALVIFVVATIMVEDTLTKSFAQNDDSLILNAGILNSLTNETCVDENPFPDPDDITSYYQCYWFDDYYVILHFQCSRGGYYDAANGDCFPLPRSTIAALFSKELCASMETLVQLGHILLKSRAYALQGHVDYDNFSLLIHLFSDSEVNIP</sequence>
<name>A0A226E7W2_FOLCA</name>
<dbReference type="Gene3D" id="2.170.140.10">
    <property type="entry name" value="Chitin binding domain"/>
    <property type="match status" value="1"/>
</dbReference>
<comment type="caution">
    <text evidence="2">The sequence shown here is derived from an EMBL/GenBank/DDBJ whole genome shotgun (WGS) entry which is preliminary data.</text>
</comment>
<dbReference type="InterPro" id="IPR036508">
    <property type="entry name" value="Chitin-bd_dom_sf"/>
</dbReference>
<dbReference type="GO" id="GO:0008061">
    <property type="term" value="F:chitin binding"/>
    <property type="evidence" value="ECO:0007669"/>
    <property type="project" value="InterPro"/>
</dbReference>
<evidence type="ECO:0008006" key="4">
    <source>
        <dbReference type="Google" id="ProtNLM"/>
    </source>
</evidence>
<proteinExistence type="predicted"/>
<feature type="signal peptide" evidence="1">
    <location>
        <begin position="1"/>
        <end position="26"/>
    </location>
</feature>
<keyword evidence="1" id="KW-0732">Signal</keyword>
<evidence type="ECO:0000313" key="2">
    <source>
        <dbReference type="EMBL" id="OXA53695.1"/>
    </source>
</evidence>
<dbReference type="EMBL" id="LNIX01000005">
    <property type="protein sequence ID" value="OXA53695.1"/>
    <property type="molecule type" value="Genomic_DNA"/>
</dbReference>
<evidence type="ECO:0000313" key="3">
    <source>
        <dbReference type="Proteomes" id="UP000198287"/>
    </source>
</evidence>
<gene>
    <name evidence="2" type="ORF">Fcan01_11326</name>
</gene>
<evidence type="ECO:0000256" key="1">
    <source>
        <dbReference type="SAM" id="SignalP"/>
    </source>
</evidence>
<reference evidence="2 3" key="1">
    <citation type="submission" date="2015-12" db="EMBL/GenBank/DDBJ databases">
        <title>The genome of Folsomia candida.</title>
        <authorList>
            <person name="Faddeeva A."/>
            <person name="Derks M.F."/>
            <person name="Anvar Y."/>
            <person name="Smit S."/>
            <person name="Van Straalen N."/>
            <person name="Roelofs D."/>
        </authorList>
    </citation>
    <scope>NUCLEOTIDE SEQUENCE [LARGE SCALE GENOMIC DNA]</scope>
    <source>
        <strain evidence="2 3">VU population</strain>
        <tissue evidence="2">Whole body</tissue>
    </source>
</reference>
<feature type="chain" id="PRO_5012443415" description="Chitin-binding type-2 domain-containing protein" evidence="1">
    <location>
        <begin position="27"/>
        <end position="158"/>
    </location>
</feature>